<dbReference type="AlphaFoldDB" id="A0A846YJ33"/>
<evidence type="ECO:0000313" key="4">
    <source>
        <dbReference type="EMBL" id="NKY57670.1"/>
    </source>
</evidence>
<dbReference type="SUPFAM" id="SSF52540">
    <property type="entry name" value="P-loop containing nucleoside triphosphate hydrolases"/>
    <property type="match status" value="1"/>
</dbReference>
<evidence type="ECO:0000256" key="1">
    <source>
        <dbReference type="ARBA" id="ARBA00022741"/>
    </source>
</evidence>
<dbReference type="Proteomes" id="UP000570678">
    <property type="component" value="Unassembled WGS sequence"/>
</dbReference>
<dbReference type="InterPro" id="IPR027417">
    <property type="entry name" value="P-loop_NTPase"/>
</dbReference>
<dbReference type="PANTHER" id="PTHR43384:SF6">
    <property type="entry name" value="SEPTUM SITE-DETERMINING PROTEIN MIND HOMOLOG, CHLOROPLASTIC"/>
    <property type="match status" value="1"/>
</dbReference>
<gene>
    <name evidence="4" type="ORF">HGA15_16240</name>
</gene>
<keyword evidence="1" id="KW-0547">Nucleotide-binding</keyword>
<dbReference type="InterPro" id="IPR050625">
    <property type="entry name" value="ParA/MinD_ATPase"/>
</dbReference>
<dbReference type="Gene3D" id="3.40.50.300">
    <property type="entry name" value="P-loop containing nucleotide triphosphate hydrolases"/>
    <property type="match status" value="1"/>
</dbReference>
<dbReference type="EMBL" id="JAAXOT010000007">
    <property type="protein sequence ID" value="NKY57670.1"/>
    <property type="molecule type" value="Genomic_DNA"/>
</dbReference>
<keyword evidence="2" id="KW-0067">ATP-binding</keyword>
<dbReference type="PANTHER" id="PTHR43384">
    <property type="entry name" value="SEPTUM SITE-DETERMINING PROTEIN MIND HOMOLOG, CHLOROPLASTIC-RELATED"/>
    <property type="match status" value="1"/>
</dbReference>
<protein>
    <submittedName>
        <fullName evidence="4">MinD/ParA family protein</fullName>
    </submittedName>
</protein>
<dbReference type="GO" id="GO:0005524">
    <property type="term" value="F:ATP binding"/>
    <property type="evidence" value="ECO:0007669"/>
    <property type="project" value="UniProtKB-KW"/>
</dbReference>
<feature type="domain" description="CobQ/CobB/MinD/ParA nucleotide binding" evidence="3">
    <location>
        <begin position="4"/>
        <end position="127"/>
    </location>
</feature>
<comment type="caution">
    <text evidence="4">The sequence shown here is derived from an EMBL/GenBank/DDBJ whole genome shotgun (WGS) entry which is preliminary data.</text>
</comment>
<dbReference type="GO" id="GO:0009898">
    <property type="term" value="C:cytoplasmic side of plasma membrane"/>
    <property type="evidence" value="ECO:0007669"/>
    <property type="project" value="TreeGrafter"/>
</dbReference>
<sequence>MIVFATSDKGGTGRSVTSCNLGYRLSSRGKRVAYLDFDFGSPTAGALFELGGYERGIAPDVDRDGVGQGVGLHAYLLGTGGAPARINVRDRTDREDVRRRRGRGGQLVLFPGDQGGGEFDRRWDPEVVERCVRLLHTADKEFDLTIVDLSAGRSIALDIVVHATAQGVLAARTVRWLVFHRWTRQHIYAASGLVYGPHGILECGERAGHDRDELLSNIRFVRTAVPQVDRIRGGAAPQAAWLHRQDRILNELAGELQIGASSLLGTIPVEPMLQWREQLILDVDVQKQIANRSTVEAFDHLGDRLLDPRTWVPLN</sequence>
<organism evidence="4 5">
    <name type="scientific">Nocardia flavorosea</name>
    <dbReference type="NCBI Taxonomy" id="53429"/>
    <lineage>
        <taxon>Bacteria</taxon>
        <taxon>Bacillati</taxon>
        <taxon>Actinomycetota</taxon>
        <taxon>Actinomycetes</taxon>
        <taxon>Mycobacteriales</taxon>
        <taxon>Nocardiaceae</taxon>
        <taxon>Nocardia</taxon>
    </lineage>
</organism>
<dbReference type="NCBIfam" id="NF040564">
    <property type="entry name" value="SCO2523_fam"/>
    <property type="match status" value="1"/>
</dbReference>
<dbReference type="RefSeq" id="WP_062975640.1">
    <property type="nucleotide sequence ID" value="NZ_JAAXOT010000007.1"/>
</dbReference>
<evidence type="ECO:0000259" key="3">
    <source>
        <dbReference type="Pfam" id="PF01656"/>
    </source>
</evidence>
<proteinExistence type="predicted"/>
<evidence type="ECO:0000256" key="2">
    <source>
        <dbReference type="ARBA" id="ARBA00022840"/>
    </source>
</evidence>
<reference evidence="4 5" key="1">
    <citation type="submission" date="2020-04" db="EMBL/GenBank/DDBJ databases">
        <title>MicrobeNet Type strains.</title>
        <authorList>
            <person name="Nicholson A.C."/>
        </authorList>
    </citation>
    <scope>NUCLEOTIDE SEQUENCE [LARGE SCALE GENOMIC DNA]</scope>
    <source>
        <strain evidence="4 5">JCM 3332</strain>
    </source>
</reference>
<keyword evidence="5" id="KW-1185">Reference proteome</keyword>
<evidence type="ECO:0000313" key="5">
    <source>
        <dbReference type="Proteomes" id="UP000570678"/>
    </source>
</evidence>
<dbReference type="GO" id="GO:0051782">
    <property type="term" value="P:negative regulation of cell division"/>
    <property type="evidence" value="ECO:0007669"/>
    <property type="project" value="TreeGrafter"/>
</dbReference>
<name>A0A846YJ33_9NOCA</name>
<accession>A0A846YJ33</accession>
<dbReference type="Pfam" id="PF01656">
    <property type="entry name" value="CbiA"/>
    <property type="match status" value="1"/>
</dbReference>
<dbReference type="InterPro" id="IPR002586">
    <property type="entry name" value="CobQ/CobB/MinD/ParA_Nub-bd_dom"/>
</dbReference>
<dbReference type="GO" id="GO:0005829">
    <property type="term" value="C:cytosol"/>
    <property type="evidence" value="ECO:0007669"/>
    <property type="project" value="TreeGrafter"/>
</dbReference>
<dbReference type="GO" id="GO:0016887">
    <property type="term" value="F:ATP hydrolysis activity"/>
    <property type="evidence" value="ECO:0007669"/>
    <property type="project" value="TreeGrafter"/>
</dbReference>